<reference evidence="2 3" key="1">
    <citation type="submission" date="2023-09" db="EMBL/GenBank/DDBJ databases">
        <title>Pangenome analysis of Batrachochytrium dendrobatidis and related Chytrids.</title>
        <authorList>
            <person name="Yacoub M.N."/>
            <person name="Stajich J.E."/>
            <person name="James T.Y."/>
        </authorList>
    </citation>
    <scope>NUCLEOTIDE SEQUENCE [LARGE SCALE GENOMIC DNA]</scope>
    <source>
        <strain evidence="2 3">JEL0888</strain>
    </source>
</reference>
<keyword evidence="3" id="KW-1185">Reference proteome</keyword>
<evidence type="ECO:0000313" key="3">
    <source>
        <dbReference type="Proteomes" id="UP001527925"/>
    </source>
</evidence>
<dbReference type="Proteomes" id="UP001527925">
    <property type="component" value="Unassembled WGS sequence"/>
</dbReference>
<accession>A0ABR4NJ47</accession>
<dbReference type="SUPFAM" id="SSF52540">
    <property type="entry name" value="P-loop containing nucleoside triphosphate hydrolases"/>
    <property type="match status" value="1"/>
</dbReference>
<dbReference type="PANTHER" id="PTHR13308">
    <property type="entry name" value="NEDD4-BINDING PROTEIN 2-LIKE 1"/>
    <property type="match status" value="1"/>
</dbReference>
<organism evidence="2 3">
    <name type="scientific">Polyrhizophydium stewartii</name>
    <dbReference type="NCBI Taxonomy" id="2732419"/>
    <lineage>
        <taxon>Eukaryota</taxon>
        <taxon>Fungi</taxon>
        <taxon>Fungi incertae sedis</taxon>
        <taxon>Chytridiomycota</taxon>
        <taxon>Chytridiomycota incertae sedis</taxon>
        <taxon>Chytridiomycetes</taxon>
        <taxon>Rhizophydiales</taxon>
        <taxon>Rhizophydiales incertae sedis</taxon>
        <taxon>Polyrhizophydium</taxon>
    </lineage>
</organism>
<feature type="compositionally biased region" description="Basic and acidic residues" evidence="1">
    <location>
        <begin position="151"/>
        <end position="160"/>
    </location>
</feature>
<name>A0ABR4NJ47_9FUNG</name>
<feature type="region of interest" description="Disordered" evidence="1">
    <location>
        <begin position="139"/>
        <end position="172"/>
    </location>
</feature>
<dbReference type="Gene3D" id="3.40.50.300">
    <property type="entry name" value="P-loop containing nucleotide triphosphate hydrolases"/>
    <property type="match status" value="1"/>
</dbReference>
<comment type="caution">
    <text evidence="2">The sequence shown here is derived from an EMBL/GenBank/DDBJ whole genome shotgun (WGS) entry which is preliminary data.</text>
</comment>
<evidence type="ECO:0000256" key="1">
    <source>
        <dbReference type="SAM" id="MobiDB-lite"/>
    </source>
</evidence>
<evidence type="ECO:0000313" key="2">
    <source>
        <dbReference type="EMBL" id="KAL2919565.1"/>
    </source>
</evidence>
<sequence length="229" mass="24708">MADPLAGAGDRVLVLMRGAPGSGKSRLAHEILAAHGARGVVLSTDDFFAAPEPAGGGDRSNDAGTPWAHGPAHAQPPAPAATTATSYLFVPRCLPAAHAWNMHRALQAVKLGLSPIIIDNTHMQRWEAEPYVRLAMAPPPASPGVLGAPPRHAEHHDRNQGHNQQQQQPRPYSVVVVEPSTPWWISRDVDELARRNSHGVGPETIRQMLGRYEADFSVESILADGRDRR</sequence>
<dbReference type="Pfam" id="PF13671">
    <property type="entry name" value="AAA_33"/>
    <property type="match status" value="1"/>
</dbReference>
<dbReference type="InterPro" id="IPR026302">
    <property type="entry name" value="NEDD4-bd_p2"/>
</dbReference>
<feature type="region of interest" description="Disordered" evidence="1">
    <location>
        <begin position="50"/>
        <end position="79"/>
    </location>
</feature>
<protein>
    <submittedName>
        <fullName evidence="2">Uncharacterized protein</fullName>
    </submittedName>
</protein>
<dbReference type="InterPro" id="IPR027417">
    <property type="entry name" value="P-loop_NTPase"/>
</dbReference>
<proteinExistence type="predicted"/>
<gene>
    <name evidence="2" type="ORF">HK105_200477</name>
</gene>
<dbReference type="EMBL" id="JADGIZ020000002">
    <property type="protein sequence ID" value="KAL2919565.1"/>
    <property type="molecule type" value="Genomic_DNA"/>
</dbReference>
<dbReference type="PANTHER" id="PTHR13308:SF40">
    <property type="entry name" value="NEDD4-BINDING PROTEIN 2-LIKE 1"/>
    <property type="match status" value="1"/>
</dbReference>